<dbReference type="InterPro" id="IPR051058">
    <property type="entry name" value="GDSL_Est/Lipase"/>
</dbReference>
<dbReference type="GO" id="GO:0006629">
    <property type="term" value="P:lipid metabolic process"/>
    <property type="evidence" value="ECO:0007669"/>
    <property type="project" value="InterPro"/>
</dbReference>
<dbReference type="Pfam" id="PF00657">
    <property type="entry name" value="Lipase_GDSL"/>
    <property type="match status" value="1"/>
</dbReference>
<keyword evidence="1" id="KW-0378">Hydrolase</keyword>
<sequence>MRVLIAVAAAVVASFGSLAAPAQATNVYVFGDSLVDAGNVSIATGGANPNPAQGYYQGRFTNGLNYVDYLNQRFAGANTAPSLAGGSNYAWGGARAIGPAYGGFPVPGLPQQLGSYLAASGGTADGNGLYVINFGGNDLFGIGGNDIGALTPAQAAGLLISNTVTAVQTLSAAGAGKILVTGIPVGGAAGLAIESQLQSALTAVEPTLQAELYRFSYLDFYTRFAADPTAYNFPATVDFDTPCVAANPVVNGGINCTGYFSFDGTHFTAQVQRGIARDIVQVLGVPEPANWAMLIAGFGLVGASMRQRRMVQDHAAR</sequence>
<dbReference type="PANTHER" id="PTHR45648">
    <property type="entry name" value="GDSL LIPASE/ACYLHYDROLASE FAMILY PROTEIN (AFU_ORTHOLOGUE AFUA_4G14700)"/>
    <property type="match status" value="1"/>
</dbReference>
<evidence type="ECO:0000313" key="4">
    <source>
        <dbReference type="Proteomes" id="UP000481327"/>
    </source>
</evidence>
<feature type="chain" id="PRO_5028798828" evidence="2">
    <location>
        <begin position="20"/>
        <end position="317"/>
    </location>
</feature>
<dbReference type="GO" id="GO:0016298">
    <property type="term" value="F:lipase activity"/>
    <property type="evidence" value="ECO:0007669"/>
    <property type="project" value="InterPro"/>
</dbReference>
<evidence type="ECO:0000256" key="1">
    <source>
        <dbReference type="ARBA" id="ARBA00022801"/>
    </source>
</evidence>
<dbReference type="PROSITE" id="PS01098">
    <property type="entry name" value="LIPASE_GDSL_SER"/>
    <property type="match status" value="1"/>
</dbReference>
<keyword evidence="4" id="KW-1185">Reference proteome</keyword>
<dbReference type="Proteomes" id="UP000481327">
    <property type="component" value="Unassembled WGS sequence"/>
</dbReference>
<dbReference type="Gene3D" id="3.40.50.1110">
    <property type="entry name" value="SGNH hydrolase"/>
    <property type="match status" value="1"/>
</dbReference>
<gene>
    <name evidence="3" type="ORF">F3168_11795</name>
</gene>
<comment type="caution">
    <text evidence="3">The sequence shown here is derived from an EMBL/GenBank/DDBJ whole genome shotgun (WGS) entry which is preliminary data.</text>
</comment>
<dbReference type="InterPro" id="IPR008265">
    <property type="entry name" value="Lipase_GDSL_AS"/>
</dbReference>
<dbReference type="RefSeq" id="WP_152578536.1">
    <property type="nucleotide sequence ID" value="NZ_JAATJI010000001.1"/>
</dbReference>
<keyword evidence="2" id="KW-0732">Signal</keyword>
<evidence type="ECO:0000256" key="2">
    <source>
        <dbReference type="SAM" id="SignalP"/>
    </source>
</evidence>
<reference evidence="3 4" key="1">
    <citation type="submission" date="2019-09" db="EMBL/GenBank/DDBJ databases">
        <title>Polymorphobacter sp. isolated from a lake in China.</title>
        <authorList>
            <person name="Liu Z."/>
        </authorList>
    </citation>
    <scope>NUCLEOTIDE SEQUENCE [LARGE SCALE GENOMIC DNA]</scope>
    <source>
        <strain evidence="3 4">D40P</strain>
    </source>
</reference>
<dbReference type="OrthoDB" id="5292073at2"/>
<feature type="signal peptide" evidence="2">
    <location>
        <begin position="1"/>
        <end position="19"/>
    </location>
</feature>
<dbReference type="InterPro" id="IPR036514">
    <property type="entry name" value="SGNH_hydro_sf"/>
</dbReference>
<dbReference type="CDD" id="cd01846">
    <property type="entry name" value="fatty_acyltransferase_like"/>
    <property type="match status" value="1"/>
</dbReference>
<dbReference type="EMBL" id="WIOL01000004">
    <property type="protein sequence ID" value="MQT17940.1"/>
    <property type="molecule type" value="Genomic_DNA"/>
</dbReference>
<dbReference type="InterPro" id="IPR001087">
    <property type="entry name" value="GDSL"/>
</dbReference>
<proteinExistence type="predicted"/>
<protein>
    <submittedName>
        <fullName evidence="3">PEPxxWA-CTERM sorting domain-containing protein</fullName>
    </submittedName>
</protein>
<accession>A0A7C9KIY7</accession>
<name>A0A7C9KIY7_9SPHN</name>
<evidence type="ECO:0000313" key="3">
    <source>
        <dbReference type="EMBL" id="MQT17940.1"/>
    </source>
</evidence>
<dbReference type="SUPFAM" id="SSF52266">
    <property type="entry name" value="SGNH hydrolase"/>
    <property type="match status" value="1"/>
</dbReference>
<dbReference type="AlphaFoldDB" id="A0A7C9KIY7"/>
<organism evidence="3 4">
    <name type="scientific">Sandarakinorhabdus fusca</name>
    <dbReference type="NCBI Taxonomy" id="1439888"/>
    <lineage>
        <taxon>Bacteria</taxon>
        <taxon>Pseudomonadati</taxon>
        <taxon>Pseudomonadota</taxon>
        <taxon>Alphaproteobacteria</taxon>
        <taxon>Sphingomonadales</taxon>
        <taxon>Sphingosinicellaceae</taxon>
        <taxon>Sandarakinorhabdus</taxon>
    </lineage>
</organism>
<dbReference type="NCBIfam" id="NF035944">
    <property type="entry name" value="PEPxxWA-CTERM"/>
    <property type="match status" value="1"/>
</dbReference>
<dbReference type="PANTHER" id="PTHR45648:SF22">
    <property type="entry name" value="GDSL LIPASE_ACYLHYDROLASE FAMILY PROTEIN (AFU_ORTHOLOGUE AFUA_4G14700)"/>
    <property type="match status" value="1"/>
</dbReference>